<sequence>MIHSLSALTRWTLRIPKNLCRSPLRVVNLIERPIDLERHSVTRSIRSSTLTDADSTAVTSSIDNTPPNAFWDNLCLPQSRTFVDRFDSHGIRLVLRGFDRHRHLAALPGAVVGVP</sequence>
<organism evidence="1 2">
    <name type="scientific">Puccinia graminis f. sp. tritici</name>
    <dbReference type="NCBI Taxonomy" id="56615"/>
    <lineage>
        <taxon>Eukaryota</taxon>
        <taxon>Fungi</taxon>
        <taxon>Dikarya</taxon>
        <taxon>Basidiomycota</taxon>
        <taxon>Pucciniomycotina</taxon>
        <taxon>Pucciniomycetes</taxon>
        <taxon>Pucciniales</taxon>
        <taxon>Pucciniaceae</taxon>
        <taxon>Puccinia</taxon>
    </lineage>
</organism>
<dbReference type="AlphaFoldDB" id="A0A5B0LRM4"/>
<dbReference type="Proteomes" id="UP000325313">
    <property type="component" value="Unassembled WGS sequence"/>
</dbReference>
<name>A0A5B0LRM4_PUCGR</name>
<evidence type="ECO:0000313" key="2">
    <source>
        <dbReference type="Proteomes" id="UP000325313"/>
    </source>
</evidence>
<dbReference type="EMBL" id="VDEP01000508">
    <property type="protein sequence ID" value="KAA1067005.1"/>
    <property type="molecule type" value="Genomic_DNA"/>
</dbReference>
<proteinExistence type="predicted"/>
<accession>A0A5B0LRM4</accession>
<gene>
    <name evidence="1" type="ORF">PGTUg99_024573</name>
</gene>
<protein>
    <submittedName>
        <fullName evidence="1">Uncharacterized protein</fullName>
    </submittedName>
</protein>
<evidence type="ECO:0000313" key="1">
    <source>
        <dbReference type="EMBL" id="KAA1067005.1"/>
    </source>
</evidence>
<reference evidence="1 2" key="1">
    <citation type="submission" date="2019-05" db="EMBL/GenBank/DDBJ databases">
        <title>Emergence of the Ug99 lineage of the wheat stem rust pathogen through somatic hybridization.</title>
        <authorList>
            <person name="Li F."/>
            <person name="Upadhyaya N.M."/>
            <person name="Sperschneider J."/>
            <person name="Matny O."/>
            <person name="Nguyen-Phuc H."/>
            <person name="Mago R."/>
            <person name="Raley C."/>
            <person name="Miller M.E."/>
            <person name="Silverstein K.A.T."/>
            <person name="Henningsen E."/>
            <person name="Hirsch C.D."/>
            <person name="Visser B."/>
            <person name="Pretorius Z.A."/>
            <person name="Steffenson B.J."/>
            <person name="Schwessinger B."/>
            <person name="Dodds P.N."/>
            <person name="Figueroa M."/>
        </authorList>
    </citation>
    <scope>NUCLEOTIDE SEQUENCE [LARGE SCALE GENOMIC DNA]</scope>
    <source>
        <strain evidence="1 2">Ug99</strain>
    </source>
</reference>
<comment type="caution">
    <text evidence="1">The sequence shown here is derived from an EMBL/GenBank/DDBJ whole genome shotgun (WGS) entry which is preliminary data.</text>
</comment>